<keyword evidence="3" id="KW-1185">Reference proteome</keyword>
<feature type="region of interest" description="Disordered" evidence="1">
    <location>
        <begin position="185"/>
        <end position="207"/>
    </location>
</feature>
<sequence>MHDIDRTLMEYEPEMEFEADYEDGEFEYGDMEGVLDEAEEMALASELLGLMDEAELDQFFGKLFKKVGRAAGKFIKSPVGKALGGILKSAAQKALPALGTMIGGPAGGAIGSQLASAGSQIFGLELEGLSEEDQEFEMAKQFVRFAGTAAERAANASPNVEPKIAAKSAAVTAAQQHAPGLLRSAGTPGSSMSSMAATPMTGSGRSGRWMRRGRKIILYNV</sequence>
<reference evidence="2 3" key="1">
    <citation type="submission" date="2020-02" db="EMBL/GenBank/DDBJ databases">
        <authorList>
            <person name="Hogendoorn C."/>
        </authorList>
    </citation>
    <scope>NUCLEOTIDE SEQUENCE [LARGE SCALE GENOMIC DNA]</scope>
    <source>
        <strain evidence="2">METHB21</strain>
    </source>
</reference>
<accession>A0A8S0Y6R0</accession>
<comment type="caution">
    <text evidence="2">The sequence shown here is derived from an EMBL/GenBank/DDBJ whole genome shotgun (WGS) entry which is preliminary data.</text>
</comment>
<dbReference type="Proteomes" id="UP000494216">
    <property type="component" value="Unassembled WGS sequence"/>
</dbReference>
<name>A0A8S0Y6R0_9GAMM</name>
<evidence type="ECO:0000313" key="3">
    <source>
        <dbReference type="Proteomes" id="UP000494216"/>
    </source>
</evidence>
<protein>
    <submittedName>
        <fullName evidence="2">Uncharacterized protein</fullName>
    </submittedName>
</protein>
<dbReference type="AlphaFoldDB" id="A0A8S0Y6R0"/>
<gene>
    <name evidence="2" type="ORF">METHB2_530024</name>
</gene>
<dbReference type="RefSeq" id="WP_174626759.1">
    <property type="nucleotide sequence ID" value="NZ_CADCXN010000084.1"/>
</dbReference>
<organism evidence="2 3">
    <name type="scientific">Candidatus Methylobacter favarea</name>
    <dbReference type="NCBI Taxonomy" id="2707345"/>
    <lineage>
        <taxon>Bacteria</taxon>
        <taxon>Pseudomonadati</taxon>
        <taxon>Pseudomonadota</taxon>
        <taxon>Gammaproteobacteria</taxon>
        <taxon>Methylococcales</taxon>
        <taxon>Methylococcaceae</taxon>
        <taxon>Methylobacter</taxon>
    </lineage>
</organism>
<evidence type="ECO:0000313" key="2">
    <source>
        <dbReference type="EMBL" id="CAA9891949.1"/>
    </source>
</evidence>
<evidence type="ECO:0000256" key="1">
    <source>
        <dbReference type="SAM" id="MobiDB-lite"/>
    </source>
</evidence>
<proteinExistence type="predicted"/>
<dbReference type="EMBL" id="CADCXN010000084">
    <property type="protein sequence ID" value="CAA9891949.1"/>
    <property type="molecule type" value="Genomic_DNA"/>
</dbReference>